<evidence type="ECO:0000313" key="2">
    <source>
        <dbReference type="Proteomes" id="UP000051757"/>
    </source>
</evidence>
<dbReference type="EMBL" id="LLXV01000077">
    <property type="protein sequence ID" value="KRG47545.1"/>
    <property type="molecule type" value="Genomic_DNA"/>
</dbReference>
<dbReference type="InterPro" id="IPR024487">
    <property type="entry name" value="CBP_BcsR"/>
</dbReference>
<evidence type="ECO:0008006" key="3">
    <source>
        <dbReference type="Google" id="ProtNLM"/>
    </source>
</evidence>
<accession>A0A0R0ASA7</accession>
<gene>
    <name evidence="1" type="ORF">ARC23_02990</name>
</gene>
<protein>
    <recommendedName>
        <fullName evidence="3">Cellulose biosynthesis protein BcsR</fullName>
    </recommendedName>
</protein>
<keyword evidence="2" id="KW-1185">Reference proteome</keyword>
<name>A0A0R0ASA7_9GAMM</name>
<comment type="caution">
    <text evidence="1">The sequence shown here is derived from an EMBL/GenBank/DDBJ whole genome shotgun (WGS) entry which is preliminary data.</text>
</comment>
<evidence type="ECO:0000313" key="1">
    <source>
        <dbReference type="EMBL" id="KRG47545.1"/>
    </source>
</evidence>
<sequence length="59" mass="6716">MAADILAVPATLSVEEDDIDLLRRSLDMPELPYVDFSAQHERAQALARWPLLAELEPRR</sequence>
<dbReference type="Proteomes" id="UP000051757">
    <property type="component" value="Unassembled WGS sequence"/>
</dbReference>
<dbReference type="NCBIfam" id="NF040717">
    <property type="entry name" value="BcsR_only"/>
    <property type="match status" value="1"/>
</dbReference>
<dbReference type="Pfam" id="PF10945">
    <property type="entry name" value="CBP_BcsR"/>
    <property type="match status" value="1"/>
</dbReference>
<dbReference type="OrthoDB" id="6988851at2"/>
<dbReference type="AlphaFoldDB" id="A0A0R0ASA7"/>
<reference evidence="1 2" key="1">
    <citation type="journal article" date="2016" name="Front. Microbiol.">
        <title>Genome Sequence of Type Strains of Genus Stenotrophomonas.</title>
        <authorList>
            <person name="Patil P.P."/>
            <person name="Midha S."/>
            <person name="Kumar S."/>
            <person name="Patil P.B."/>
        </authorList>
    </citation>
    <scope>NUCLEOTIDE SEQUENCE [LARGE SCALE GENOMIC DNA]</scope>
    <source>
        <strain evidence="1 2">LMG 978</strain>
    </source>
</reference>
<proteinExistence type="predicted"/>
<organism evidence="1 2">
    <name type="scientific">Stenotrophomonas beteli</name>
    <dbReference type="NCBI Taxonomy" id="3384461"/>
    <lineage>
        <taxon>Bacteria</taxon>
        <taxon>Pseudomonadati</taxon>
        <taxon>Pseudomonadota</taxon>
        <taxon>Gammaproteobacteria</taxon>
        <taxon>Lysobacterales</taxon>
        <taxon>Lysobacteraceae</taxon>
        <taxon>Stenotrophomonas</taxon>
        <taxon>Stenotrophomonas maltophilia group</taxon>
    </lineage>
</organism>